<keyword evidence="2" id="KW-1185">Reference proteome</keyword>
<dbReference type="InterPro" id="IPR003489">
    <property type="entry name" value="RHF/RaiA"/>
</dbReference>
<dbReference type="AlphaFoldDB" id="A0A2P7QP36"/>
<dbReference type="InterPro" id="IPR036567">
    <property type="entry name" value="RHF-like"/>
</dbReference>
<dbReference type="Proteomes" id="UP000241167">
    <property type="component" value="Unassembled WGS sequence"/>
</dbReference>
<dbReference type="OrthoDB" id="121633at2"/>
<reference evidence="1 2" key="1">
    <citation type="submission" date="2018-03" db="EMBL/GenBank/DDBJ databases">
        <title>The draft genome of Sphingosinicella sp. GL-C-18.</title>
        <authorList>
            <person name="Liu L."/>
            <person name="Li L."/>
            <person name="Liang L."/>
            <person name="Zhang X."/>
            <person name="Wang T."/>
        </authorList>
    </citation>
    <scope>NUCLEOTIDE SEQUENCE [LARGE SCALE GENOMIC DNA]</scope>
    <source>
        <strain evidence="1 2">GL-C-18</strain>
    </source>
</reference>
<dbReference type="Pfam" id="PF02482">
    <property type="entry name" value="Ribosomal_S30AE"/>
    <property type="match status" value="1"/>
</dbReference>
<name>A0A2P7QP36_9SPHN</name>
<dbReference type="RefSeq" id="WP_106513607.1">
    <property type="nucleotide sequence ID" value="NZ_PXYI01000004.1"/>
</dbReference>
<protein>
    <recommendedName>
        <fullName evidence="3">HPF/RaiA family ribosome-associated protein</fullName>
    </recommendedName>
</protein>
<organism evidence="1 2">
    <name type="scientific">Allosphingosinicella deserti</name>
    <dbReference type="NCBI Taxonomy" id="2116704"/>
    <lineage>
        <taxon>Bacteria</taxon>
        <taxon>Pseudomonadati</taxon>
        <taxon>Pseudomonadota</taxon>
        <taxon>Alphaproteobacteria</taxon>
        <taxon>Sphingomonadales</taxon>
        <taxon>Sphingomonadaceae</taxon>
        <taxon>Allosphingosinicella</taxon>
    </lineage>
</organism>
<dbReference type="SUPFAM" id="SSF69754">
    <property type="entry name" value="Ribosome binding protein Y (YfiA homologue)"/>
    <property type="match status" value="1"/>
</dbReference>
<dbReference type="Gene3D" id="3.30.160.100">
    <property type="entry name" value="Ribosome hibernation promotion factor-like"/>
    <property type="match status" value="1"/>
</dbReference>
<gene>
    <name evidence="1" type="ORF">C7I55_14085</name>
</gene>
<comment type="caution">
    <text evidence="1">The sequence shown here is derived from an EMBL/GenBank/DDBJ whole genome shotgun (WGS) entry which is preliminary data.</text>
</comment>
<dbReference type="EMBL" id="PXYI01000004">
    <property type="protein sequence ID" value="PSJ39711.1"/>
    <property type="molecule type" value="Genomic_DNA"/>
</dbReference>
<proteinExistence type="predicted"/>
<evidence type="ECO:0000313" key="2">
    <source>
        <dbReference type="Proteomes" id="UP000241167"/>
    </source>
</evidence>
<evidence type="ECO:0000313" key="1">
    <source>
        <dbReference type="EMBL" id="PSJ39711.1"/>
    </source>
</evidence>
<sequence>MFIQIHADNQIPSDNDRDTRLEEQIRQRLARFEGRITDVEVHVSDINGPRGGNADLRCSMEARINGIPPVAAIDEGNNIDRAVIGAAKKVVRAIDHQLGKLGDRKGH</sequence>
<evidence type="ECO:0008006" key="3">
    <source>
        <dbReference type="Google" id="ProtNLM"/>
    </source>
</evidence>
<accession>A0A2P7QP36</accession>